<dbReference type="InterPro" id="IPR051048">
    <property type="entry name" value="Peptidase_S8/S53_subtilisin"/>
</dbReference>
<feature type="domain" description="Secretion system C-terminal sorting" evidence="8">
    <location>
        <begin position="569"/>
        <end position="630"/>
    </location>
</feature>
<evidence type="ECO:0000259" key="7">
    <source>
        <dbReference type="Pfam" id="PF00082"/>
    </source>
</evidence>
<dbReference type="PROSITE" id="PS51892">
    <property type="entry name" value="SUBTILASE"/>
    <property type="match status" value="1"/>
</dbReference>
<evidence type="ECO:0000256" key="4">
    <source>
        <dbReference type="ARBA" id="ARBA00022801"/>
    </source>
</evidence>
<protein>
    <submittedName>
        <fullName evidence="9">S8 family serine peptidase</fullName>
    </submittedName>
</protein>
<dbReference type="GO" id="GO:0006508">
    <property type="term" value="P:proteolysis"/>
    <property type="evidence" value="ECO:0007669"/>
    <property type="project" value="UniProtKB-KW"/>
</dbReference>
<evidence type="ECO:0000256" key="6">
    <source>
        <dbReference type="PROSITE-ProRule" id="PRU01240"/>
    </source>
</evidence>
<sequence length="637" mass="69250">MRKYIFLSAIFYLFTNSYAQTKEERLKISSFSDKIANNKLSIVLFNNEINRKVRLNSFLSLNPNYDVKSRVEENGIQELIDVLPTGEMIFAKTYNEGAGITARANRLYNGGTLGINIQGQNMIAGIWDGGNVRNTHQEFVTGSTSKITNMDGSSPAEHATHVMGTIIAKGVLPAVKGIAFNASGISYEWNNDLGEMLNEASNGLLVSNHSYGFGSLSSLWFYGAYDSRAKDIDGICYNNPFYLPVVSAGNSRNDTTAPGSIQLGNKSGYDMIFGHGNAKNVITVAAVGQVDNYTDESSVTMSSFSSWGPSDDGRIKPDISMKGVNVRSTLSTSDAATGFMSGTSMASPGVTGVVLLLQQYYNQLNSNYMKAATVKGLILHTADEAGDDYGPDYKFGWGLINAEKAAKTIKNRNVTTANKTIIDELNLTNNTIYTKTITASGSSPLKISISWTDPQAPTANSGATDPTTKYLVNDLDVKVTKNDTTYYPWKLQGMGATFDAATNVSTNNVDNFERVDINNPSGTYTITVTHKGTLSGGSQNFSLIATSDNLSTLSTNETLLATDNKVDFYPNPAKDYIKINEKEKDLLINIFDISGKLVLTSKLVDNRISIGQLVKGNYLASFINKKGEIKSFKFIKE</sequence>
<evidence type="ECO:0000313" key="10">
    <source>
        <dbReference type="Proteomes" id="UP000548067"/>
    </source>
</evidence>
<proteinExistence type="inferred from homology"/>
<dbReference type="Gene3D" id="2.60.120.380">
    <property type="match status" value="1"/>
</dbReference>
<evidence type="ECO:0000256" key="2">
    <source>
        <dbReference type="ARBA" id="ARBA00022670"/>
    </source>
</evidence>
<evidence type="ECO:0000313" key="9">
    <source>
        <dbReference type="EMBL" id="NMR33846.1"/>
    </source>
</evidence>
<accession>A0A848N0H0</accession>
<keyword evidence="3" id="KW-0732">Signal</keyword>
<dbReference type="PROSITE" id="PS00138">
    <property type="entry name" value="SUBTILASE_SER"/>
    <property type="match status" value="1"/>
</dbReference>
<evidence type="ECO:0000259" key="8">
    <source>
        <dbReference type="Pfam" id="PF18962"/>
    </source>
</evidence>
<dbReference type="Pfam" id="PF00082">
    <property type="entry name" value="Peptidase_S8"/>
    <property type="match status" value="1"/>
</dbReference>
<dbReference type="CDD" id="cd04842">
    <property type="entry name" value="Peptidases_S8_Kp43_protease"/>
    <property type="match status" value="1"/>
</dbReference>
<feature type="active site" description="Charge relay system" evidence="6">
    <location>
        <position position="158"/>
    </location>
</feature>
<keyword evidence="5 6" id="KW-0720">Serine protease</keyword>
<dbReference type="Proteomes" id="UP000548067">
    <property type="component" value="Unassembled WGS sequence"/>
</dbReference>
<dbReference type="EMBL" id="JABCJF010000002">
    <property type="protein sequence ID" value="NMR33846.1"/>
    <property type="molecule type" value="Genomic_DNA"/>
</dbReference>
<feature type="active site" description="Charge relay system" evidence="6">
    <location>
        <position position="128"/>
    </location>
</feature>
<dbReference type="InterPro" id="IPR008979">
    <property type="entry name" value="Galactose-bd-like_sf"/>
</dbReference>
<keyword evidence="2 6" id="KW-0645">Protease</keyword>
<dbReference type="InterPro" id="IPR026444">
    <property type="entry name" value="Secre_tail"/>
</dbReference>
<dbReference type="Pfam" id="PF18962">
    <property type="entry name" value="Por_Secre_tail"/>
    <property type="match status" value="1"/>
</dbReference>
<evidence type="ECO:0000256" key="3">
    <source>
        <dbReference type="ARBA" id="ARBA00022729"/>
    </source>
</evidence>
<comment type="similarity">
    <text evidence="1 6">Belongs to the peptidase S8 family.</text>
</comment>
<dbReference type="PANTHER" id="PTHR43399">
    <property type="entry name" value="SUBTILISIN-RELATED"/>
    <property type="match status" value="1"/>
</dbReference>
<dbReference type="RefSeq" id="WP_169320796.1">
    <property type="nucleotide sequence ID" value="NZ_JABCJF010000002.1"/>
</dbReference>
<dbReference type="InterPro" id="IPR036852">
    <property type="entry name" value="Peptidase_S8/S53_dom_sf"/>
</dbReference>
<dbReference type="Gene3D" id="3.40.50.200">
    <property type="entry name" value="Peptidase S8/S53 domain"/>
    <property type="match status" value="1"/>
</dbReference>
<dbReference type="InterPro" id="IPR023828">
    <property type="entry name" value="Peptidase_S8_Ser-AS"/>
</dbReference>
<feature type="domain" description="Peptidase S8/S53" evidence="7">
    <location>
        <begin position="137"/>
        <end position="398"/>
    </location>
</feature>
<evidence type="ECO:0000256" key="5">
    <source>
        <dbReference type="ARBA" id="ARBA00022825"/>
    </source>
</evidence>
<name>A0A848N0H0_9FLAO</name>
<dbReference type="NCBIfam" id="TIGR04183">
    <property type="entry name" value="Por_Secre_tail"/>
    <property type="match status" value="1"/>
</dbReference>
<dbReference type="PANTHER" id="PTHR43399:SF4">
    <property type="entry name" value="CELL WALL-ASSOCIATED PROTEASE"/>
    <property type="match status" value="1"/>
</dbReference>
<keyword evidence="4 6" id="KW-0378">Hydrolase</keyword>
<dbReference type="AlphaFoldDB" id="A0A848N0H0"/>
<dbReference type="GO" id="GO:0004252">
    <property type="term" value="F:serine-type endopeptidase activity"/>
    <property type="evidence" value="ECO:0007669"/>
    <property type="project" value="UniProtKB-UniRule"/>
</dbReference>
<dbReference type="SUPFAM" id="SSF49785">
    <property type="entry name" value="Galactose-binding domain-like"/>
    <property type="match status" value="1"/>
</dbReference>
<reference evidence="9 10" key="1">
    <citation type="submission" date="2020-04" db="EMBL/GenBank/DDBJ databases">
        <title>Genome analysis and antimicrobial resistance characteristics of Chryseobacterium aquaticum isolated from farmed salmonids.</title>
        <authorList>
            <person name="Saticioglu I.B."/>
            <person name="Duman M."/>
            <person name="Altun S."/>
        </authorList>
    </citation>
    <scope>NUCLEOTIDE SEQUENCE [LARGE SCALE GENOMIC DNA]</scope>
    <source>
        <strain evidence="9 10">C-174</strain>
    </source>
</reference>
<feature type="active site" description="Charge relay system" evidence="6">
    <location>
        <position position="344"/>
    </location>
</feature>
<dbReference type="InterPro" id="IPR000209">
    <property type="entry name" value="Peptidase_S8/S53_dom"/>
</dbReference>
<dbReference type="SUPFAM" id="SSF52743">
    <property type="entry name" value="Subtilisin-like"/>
    <property type="match status" value="1"/>
</dbReference>
<gene>
    <name evidence="9" type="ORF">HIO71_06435</name>
</gene>
<dbReference type="InterPro" id="IPR034058">
    <property type="entry name" value="TagA/B/C/D_pept_dom"/>
</dbReference>
<organism evidence="9 10">
    <name type="scientific">Chryseobacterium aquaticum</name>
    <dbReference type="NCBI Taxonomy" id="452084"/>
    <lineage>
        <taxon>Bacteria</taxon>
        <taxon>Pseudomonadati</taxon>
        <taxon>Bacteroidota</taxon>
        <taxon>Flavobacteriia</taxon>
        <taxon>Flavobacteriales</taxon>
        <taxon>Weeksellaceae</taxon>
        <taxon>Chryseobacterium group</taxon>
        <taxon>Chryseobacterium</taxon>
    </lineage>
</organism>
<evidence type="ECO:0000256" key="1">
    <source>
        <dbReference type="ARBA" id="ARBA00011073"/>
    </source>
</evidence>
<comment type="caution">
    <text evidence="9">The sequence shown here is derived from an EMBL/GenBank/DDBJ whole genome shotgun (WGS) entry which is preliminary data.</text>
</comment>